<gene>
    <name evidence="1" type="ORF">HHL20_05430</name>
</gene>
<organism evidence="1 2">
    <name type="scientific">Chryseobacterium cheonjiense</name>
    <dbReference type="NCBI Taxonomy" id="2728845"/>
    <lineage>
        <taxon>Bacteria</taxon>
        <taxon>Pseudomonadati</taxon>
        <taxon>Bacteroidota</taxon>
        <taxon>Flavobacteriia</taxon>
        <taxon>Flavobacteriales</taxon>
        <taxon>Weeksellaceae</taxon>
        <taxon>Chryseobacterium group</taxon>
        <taxon>Chryseobacterium</taxon>
    </lineage>
</organism>
<dbReference type="EMBL" id="JABBGF010000001">
    <property type="protein sequence ID" value="NML56779.1"/>
    <property type="molecule type" value="Genomic_DNA"/>
</dbReference>
<name>A0A7Y0A505_9FLAO</name>
<dbReference type="RefSeq" id="WP_169230152.1">
    <property type="nucleotide sequence ID" value="NZ_JABBGF010000001.1"/>
</dbReference>
<protein>
    <recommendedName>
        <fullName evidence="3">Helix-turn-helix domain-containing protein</fullName>
    </recommendedName>
</protein>
<comment type="caution">
    <text evidence="1">The sequence shown here is derived from an EMBL/GenBank/DDBJ whole genome shotgun (WGS) entry which is preliminary data.</text>
</comment>
<sequence length="235" mass="26680">MYYVELIDRFWLFSKKAKPGTAAISLYLYLLQLAKEKNAYQFAISDVNLGKSLGVSRATVRTTREKLRKFGLIDYRSMQGVAGIYRLIVNYKLESTNFEKVQNDSASEIINFFGKNGNDLKSEEIAQKHNVAGTDDLNMLVEPSRLLTDGRVVPSLQEFLNYARTLDAYNPELDNLIMAKHSGWLKSNWKSASGRPITNWQSSLKNVLPFLSSEVGQNQLTLDGIPEIRHPKEQL</sequence>
<dbReference type="Proteomes" id="UP000552615">
    <property type="component" value="Unassembled WGS sequence"/>
</dbReference>
<keyword evidence="2" id="KW-1185">Reference proteome</keyword>
<reference evidence="1 2" key="1">
    <citation type="submission" date="2020-04" db="EMBL/GenBank/DDBJ databases">
        <title>Chryseobacterium sp. RJ-7-14 sp. nov., isolated from Jeju soil.</title>
        <authorList>
            <person name="Dahal R.H."/>
            <person name="Chaudhary D.K."/>
        </authorList>
    </citation>
    <scope>NUCLEOTIDE SEQUENCE [LARGE SCALE GENOMIC DNA]</scope>
    <source>
        <strain evidence="1 2">RJ-7-14</strain>
    </source>
</reference>
<evidence type="ECO:0008006" key="3">
    <source>
        <dbReference type="Google" id="ProtNLM"/>
    </source>
</evidence>
<proteinExistence type="predicted"/>
<accession>A0A7Y0A505</accession>
<dbReference type="AlphaFoldDB" id="A0A7Y0A505"/>
<evidence type="ECO:0000313" key="2">
    <source>
        <dbReference type="Proteomes" id="UP000552615"/>
    </source>
</evidence>
<evidence type="ECO:0000313" key="1">
    <source>
        <dbReference type="EMBL" id="NML56779.1"/>
    </source>
</evidence>